<feature type="domain" description="Histidine kinase/HSP90-like ATPase" evidence="7">
    <location>
        <begin position="512"/>
        <end position="622"/>
    </location>
</feature>
<dbReference type="InterPro" id="IPR036890">
    <property type="entry name" value="HATPase_C_sf"/>
</dbReference>
<accession>A0ABV5TAH1</accession>
<comment type="caution">
    <text evidence="8">The sequence shown here is derived from an EMBL/GenBank/DDBJ whole genome shotgun (WGS) entry which is preliminary data.</text>
</comment>
<protein>
    <recommendedName>
        <fullName evidence="2">histidine kinase</fullName>
        <ecNumber evidence="2">2.7.13.3</ecNumber>
    </recommendedName>
</protein>
<evidence type="ECO:0000256" key="2">
    <source>
        <dbReference type="ARBA" id="ARBA00012438"/>
    </source>
</evidence>
<dbReference type="SUPFAM" id="SSF55874">
    <property type="entry name" value="ATPase domain of HSP90 chaperone/DNA topoisomerase II/histidine kinase"/>
    <property type="match status" value="1"/>
</dbReference>
<keyword evidence="9" id="KW-1185">Reference proteome</keyword>
<comment type="catalytic activity">
    <reaction evidence="1">
        <text>ATP + protein L-histidine = ADP + protein N-phospho-L-histidine.</text>
        <dbReference type="EC" id="2.7.13.3"/>
    </reaction>
</comment>
<evidence type="ECO:0000256" key="5">
    <source>
        <dbReference type="ARBA" id="ARBA00022777"/>
    </source>
</evidence>
<evidence type="ECO:0000259" key="7">
    <source>
        <dbReference type="SMART" id="SM00387"/>
    </source>
</evidence>
<dbReference type="InterPro" id="IPR013587">
    <property type="entry name" value="Nitrate/nitrite_sensing"/>
</dbReference>
<organism evidence="8 9">
    <name type="scientific">Streptosporangium vulgare</name>
    <dbReference type="NCBI Taxonomy" id="46190"/>
    <lineage>
        <taxon>Bacteria</taxon>
        <taxon>Bacillati</taxon>
        <taxon>Actinomycetota</taxon>
        <taxon>Actinomycetes</taxon>
        <taxon>Streptosporangiales</taxon>
        <taxon>Streptosporangiaceae</taxon>
        <taxon>Streptosporangium</taxon>
    </lineage>
</organism>
<evidence type="ECO:0000313" key="8">
    <source>
        <dbReference type="EMBL" id="MFB9675100.1"/>
    </source>
</evidence>
<dbReference type="InterPro" id="IPR003594">
    <property type="entry name" value="HATPase_dom"/>
</dbReference>
<sequence>MAASRSIRFKVSVLLVIPLASLVGLWGFATVVTVGDSMSLLSVGTLYDTVAKPAGDLGTAVQREHILSAEYLATRSDADRDTLVAQRLVTDQARTRLRLQTNGEVAQGAMTEEMRTHHHELMRQVGALDMIRARVDSGRIGPVGLSEEFARLPDALRRLFNTLSLSNDLPLYRQSRAITTINHAMDLLSRERALAAGSLALRTSMTPTEVRLFTRLSANRIFLMEQALPELEPKLRAPFSDMIASSTYARFITLENHILTGAEVRSTDWRAAGDALDAVYQRSLTATAPALIEQATPAAVSVFVRAGVIGVLGLIAVVASILVSYRIGSGITKELAAVRRAAIDLAQARLPSVMEKLRRGDRVDVAAEAPALKPSGSTAEIHDVADAFNSVQRSAVDAAVEQARLREGVSQAFRNLARRSQSLLQRQLKMLDGMQKQAEDPEALENLFKLDHLTTRMRRHAEGLVILSGGAAGRKWRSSVPMEDVLRGAAAQVEDYARVRIFPTGGTTLVGNAVADMMHLFAEILENATVFSPPGSQVSVRGELVGRGFAVEIEDRGLGLTDDKRAAINERLASPPEFDPTDTDRLGFSVVGLLAARYGVEVALRASPYGGTGVVVLIPEQLLGDPEPVEEPLEPPVLTVISVRSESAGQLAGTVVERVDRPGDSSGEVPIPADLWKPLRRGGDGLPRRVRQANMPPPRQAREPRSPQMEAEVEGRSPEETRALMSALQSGWRRGRGDEDGGAKG</sequence>
<dbReference type="PANTHER" id="PTHR45436:SF5">
    <property type="entry name" value="SENSOR HISTIDINE KINASE TRCS"/>
    <property type="match status" value="1"/>
</dbReference>
<dbReference type="Pfam" id="PF08376">
    <property type="entry name" value="NIT"/>
    <property type="match status" value="1"/>
</dbReference>
<dbReference type="InterPro" id="IPR050428">
    <property type="entry name" value="TCS_sensor_his_kinase"/>
</dbReference>
<dbReference type="SMART" id="SM00387">
    <property type="entry name" value="HATPase_c"/>
    <property type="match status" value="1"/>
</dbReference>
<dbReference type="Gene3D" id="3.30.565.10">
    <property type="entry name" value="Histidine kinase-like ATPase, C-terminal domain"/>
    <property type="match status" value="1"/>
</dbReference>
<dbReference type="Pfam" id="PF02518">
    <property type="entry name" value="HATPase_c"/>
    <property type="match status" value="1"/>
</dbReference>
<gene>
    <name evidence="8" type="ORF">ACFFRH_06335</name>
</gene>
<keyword evidence="8" id="KW-0547">Nucleotide-binding</keyword>
<feature type="compositionally biased region" description="Basic and acidic residues" evidence="6">
    <location>
        <begin position="713"/>
        <end position="722"/>
    </location>
</feature>
<keyword evidence="8" id="KW-0067">ATP-binding</keyword>
<evidence type="ECO:0000313" key="9">
    <source>
        <dbReference type="Proteomes" id="UP001589610"/>
    </source>
</evidence>
<evidence type="ECO:0000256" key="4">
    <source>
        <dbReference type="ARBA" id="ARBA00022679"/>
    </source>
</evidence>
<dbReference type="GO" id="GO:0005524">
    <property type="term" value="F:ATP binding"/>
    <property type="evidence" value="ECO:0007669"/>
    <property type="project" value="UniProtKB-KW"/>
</dbReference>
<dbReference type="EC" id="2.7.13.3" evidence="2"/>
<dbReference type="RefSeq" id="WP_344745812.1">
    <property type="nucleotide sequence ID" value="NZ_BAAAWW010000077.1"/>
</dbReference>
<reference evidence="8 9" key="1">
    <citation type="submission" date="2024-09" db="EMBL/GenBank/DDBJ databases">
        <authorList>
            <person name="Sun Q."/>
            <person name="Mori K."/>
        </authorList>
    </citation>
    <scope>NUCLEOTIDE SEQUENCE [LARGE SCALE GENOMIC DNA]</scope>
    <source>
        <strain evidence="8 9">JCM 3028</strain>
    </source>
</reference>
<keyword evidence="5" id="KW-0418">Kinase</keyword>
<keyword evidence="4" id="KW-0808">Transferase</keyword>
<dbReference type="EMBL" id="JBHMBS010000002">
    <property type="protein sequence ID" value="MFB9675100.1"/>
    <property type="molecule type" value="Genomic_DNA"/>
</dbReference>
<name>A0ABV5TAH1_9ACTN</name>
<dbReference type="PANTHER" id="PTHR45436">
    <property type="entry name" value="SENSOR HISTIDINE KINASE YKOH"/>
    <property type="match status" value="1"/>
</dbReference>
<feature type="region of interest" description="Disordered" evidence="6">
    <location>
        <begin position="660"/>
        <end position="745"/>
    </location>
</feature>
<keyword evidence="3" id="KW-0597">Phosphoprotein</keyword>
<evidence type="ECO:0000256" key="3">
    <source>
        <dbReference type="ARBA" id="ARBA00022553"/>
    </source>
</evidence>
<evidence type="ECO:0000256" key="1">
    <source>
        <dbReference type="ARBA" id="ARBA00000085"/>
    </source>
</evidence>
<evidence type="ECO:0000256" key="6">
    <source>
        <dbReference type="SAM" id="MobiDB-lite"/>
    </source>
</evidence>
<dbReference type="Proteomes" id="UP001589610">
    <property type="component" value="Unassembled WGS sequence"/>
</dbReference>
<proteinExistence type="predicted"/>
<feature type="compositionally biased region" description="Basic and acidic residues" evidence="6">
    <location>
        <begin position="735"/>
        <end position="745"/>
    </location>
</feature>